<dbReference type="Gene3D" id="3.30.428.10">
    <property type="entry name" value="HIT-like"/>
    <property type="match status" value="1"/>
</dbReference>
<reference evidence="5 6" key="1">
    <citation type="journal article" date="2016" name="Nat. Commun.">
        <title>Thousands of microbial genomes shed light on interconnected biogeochemical processes in an aquifer system.</title>
        <authorList>
            <person name="Anantharaman K."/>
            <person name="Brown C.T."/>
            <person name="Hug L.A."/>
            <person name="Sharon I."/>
            <person name="Castelle C.J."/>
            <person name="Probst A.J."/>
            <person name="Thomas B.C."/>
            <person name="Singh A."/>
            <person name="Wilkins M.J."/>
            <person name="Karaoz U."/>
            <person name="Brodie E.L."/>
            <person name="Williams K.H."/>
            <person name="Hubbard S.S."/>
            <person name="Banfield J.F."/>
        </authorList>
    </citation>
    <scope>NUCLEOTIDE SEQUENCE [LARGE SCALE GENOMIC DNA]</scope>
</reference>
<evidence type="ECO:0000313" key="6">
    <source>
        <dbReference type="Proteomes" id="UP000176326"/>
    </source>
</evidence>
<dbReference type="PANTHER" id="PTHR23089">
    <property type="entry name" value="HISTIDINE TRIAD HIT PROTEIN"/>
    <property type="match status" value="1"/>
</dbReference>
<evidence type="ECO:0000256" key="1">
    <source>
        <dbReference type="PIRSR" id="PIRSR601310-1"/>
    </source>
</evidence>
<gene>
    <name evidence="5" type="ORF">A2427_03435</name>
</gene>
<evidence type="ECO:0000259" key="4">
    <source>
        <dbReference type="PROSITE" id="PS51084"/>
    </source>
</evidence>
<dbReference type="PRINTS" id="PR00332">
    <property type="entry name" value="HISTRIAD"/>
</dbReference>
<dbReference type="EMBL" id="MHMN01000029">
    <property type="protein sequence ID" value="OGZ28091.1"/>
    <property type="molecule type" value="Genomic_DNA"/>
</dbReference>
<dbReference type="InterPro" id="IPR011146">
    <property type="entry name" value="HIT-like"/>
</dbReference>
<dbReference type="GO" id="GO:0003824">
    <property type="term" value="F:catalytic activity"/>
    <property type="evidence" value="ECO:0007669"/>
    <property type="project" value="InterPro"/>
</dbReference>
<dbReference type="AlphaFoldDB" id="A0A1G2ERU6"/>
<feature type="short sequence motif" description="Histidine triad motif" evidence="2 3">
    <location>
        <begin position="96"/>
        <end position="100"/>
    </location>
</feature>
<comment type="caution">
    <text evidence="5">The sequence shown here is derived from an EMBL/GenBank/DDBJ whole genome shotgun (WGS) entry which is preliminary data.</text>
</comment>
<dbReference type="Proteomes" id="UP000176326">
    <property type="component" value="Unassembled WGS sequence"/>
</dbReference>
<feature type="domain" description="HIT" evidence="4">
    <location>
        <begin position="5"/>
        <end position="108"/>
    </location>
</feature>
<feature type="active site" description="Tele-AMP-histidine intermediate" evidence="1">
    <location>
        <position position="98"/>
    </location>
</feature>
<protein>
    <recommendedName>
        <fullName evidence="4">HIT domain-containing protein</fullName>
    </recommendedName>
</protein>
<evidence type="ECO:0000256" key="2">
    <source>
        <dbReference type="PIRSR" id="PIRSR601310-3"/>
    </source>
</evidence>
<dbReference type="SUPFAM" id="SSF54197">
    <property type="entry name" value="HIT-like"/>
    <property type="match status" value="1"/>
</dbReference>
<organism evidence="5 6">
    <name type="scientific">Candidatus Nealsonbacteria bacterium RIFOXYC1_FULL_40_7</name>
    <dbReference type="NCBI Taxonomy" id="1801678"/>
    <lineage>
        <taxon>Bacteria</taxon>
        <taxon>Candidatus Nealsoniibacteriota</taxon>
    </lineage>
</organism>
<dbReference type="PROSITE" id="PS51084">
    <property type="entry name" value="HIT_2"/>
    <property type="match status" value="1"/>
</dbReference>
<sequence length="108" mass="12085">MNSCIFCKIANKEENSDIVFEDQDMIVIKDIHPKSPTHLLIIPKKHINSVKDAGEEDVLLLGKLILTAKKVAGQKGLDYYNLKINTGRGAGQLIDHIHMHLESNAIRN</sequence>
<proteinExistence type="predicted"/>
<evidence type="ECO:0000256" key="3">
    <source>
        <dbReference type="PROSITE-ProRule" id="PRU00464"/>
    </source>
</evidence>
<dbReference type="InterPro" id="IPR036265">
    <property type="entry name" value="HIT-like_sf"/>
</dbReference>
<accession>A0A1G2ERU6</accession>
<name>A0A1G2ERU6_9BACT</name>
<evidence type="ECO:0000313" key="5">
    <source>
        <dbReference type="EMBL" id="OGZ28091.1"/>
    </source>
</evidence>
<dbReference type="Pfam" id="PF11969">
    <property type="entry name" value="DcpS_C"/>
    <property type="match status" value="1"/>
</dbReference>
<dbReference type="InterPro" id="IPR001310">
    <property type="entry name" value="Histidine_triad_HIT"/>
</dbReference>